<proteinExistence type="predicted"/>
<evidence type="ECO:0000313" key="3">
    <source>
        <dbReference type="Proteomes" id="UP000642748"/>
    </source>
</evidence>
<feature type="domain" description="ER-bound oxygenase mpaB/mpaB'/Rubber oxygenase catalytic" evidence="1">
    <location>
        <begin position="15"/>
        <end position="245"/>
    </location>
</feature>
<dbReference type="RefSeq" id="WP_203916259.1">
    <property type="nucleotide sequence ID" value="NZ_BONZ01000008.1"/>
</dbReference>
<protein>
    <recommendedName>
        <fullName evidence="1">ER-bound oxygenase mpaB/mpaB'/Rubber oxygenase catalytic domain-containing protein</fullName>
    </recommendedName>
</protein>
<dbReference type="InterPro" id="IPR018713">
    <property type="entry name" value="MPAB/Lcp_cat_dom"/>
</dbReference>
<dbReference type="EMBL" id="BONZ01000008">
    <property type="protein sequence ID" value="GIH12544.1"/>
    <property type="molecule type" value="Genomic_DNA"/>
</dbReference>
<reference evidence="2" key="1">
    <citation type="submission" date="2021-01" db="EMBL/GenBank/DDBJ databases">
        <title>Whole genome shotgun sequence of Rugosimonospora africana NBRC 104875.</title>
        <authorList>
            <person name="Komaki H."/>
            <person name="Tamura T."/>
        </authorList>
    </citation>
    <scope>NUCLEOTIDE SEQUENCE</scope>
    <source>
        <strain evidence="2">NBRC 104875</strain>
    </source>
</reference>
<organism evidence="2 3">
    <name type="scientific">Rugosimonospora africana</name>
    <dbReference type="NCBI Taxonomy" id="556532"/>
    <lineage>
        <taxon>Bacteria</taxon>
        <taxon>Bacillati</taxon>
        <taxon>Actinomycetota</taxon>
        <taxon>Actinomycetes</taxon>
        <taxon>Micromonosporales</taxon>
        <taxon>Micromonosporaceae</taxon>
        <taxon>Rugosimonospora</taxon>
    </lineage>
</organism>
<gene>
    <name evidence="2" type="ORF">Raf01_07160</name>
</gene>
<dbReference type="AlphaFoldDB" id="A0A8J3QMC5"/>
<evidence type="ECO:0000313" key="2">
    <source>
        <dbReference type="EMBL" id="GIH12544.1"/>
    </source>
</evidence>
<sequence length="276" mass="30203">MTSDLGLFGPGSVSWRLHSEPILLLGGFRALYLQALHPLVMAGLAQNSDYREDAWGRLNRTTEYVATVIWGTTEQAEAAGRRIRRVHERLRGIDPVSGDFFRIDDPHLLRWVHVTEVESFLTTATRAGVVLAPEEVDRYYAEQREAARLVGIDPLTVPASAAEVEEYYQGIRSELRLTRDSAAAALFMARPPLPYGLGFTPVRLAIGGVAALSVSLLPAWARRLYGLPGLPTTDLSAGAWARALRGALAMLPVRYRNGPYREAALARAASAASTTH</sequence>
<keyword evidence="3" id="KW-1185">Reference proteome</keyword>
<dbReference type="PANTHER" id="PTHR36151">
    <property type="entry name" value="BLR2777 PROTEIN"/>
    <property type="match status" value="1"/>
</dbReference>
<dbReference type="GO" id="GO:0016491">
    <property type="term" value="F:oxidoreductase activity"/>
    <property type="evidence" value="ECO:0007669"/>
    <property type="project" value="InterPro"/>
</dbReference>
<name>A0A8J3QMC5_9ACTN</name>
<dbReference type="Proteomes" id="UP000642748">
    <property type="component" value="Unassembled WGS sequence"/>
</dbReference>
<accession>A0A8J3QMC5</accession>
<dbReference type="PANTHER" id="PTHR36151:SF3">
    <property type="entry name" value="ER-BOUND OXYGENASE MPAB_MPAB'_RUBBER OXYGENASE CATALYTIC DOMAIN-CONTAINING PROTEIN"/>
    <property type="match status" value="1"/>
</dbReference>
<dbReference type="Pfam" id="PF09995">
    <property type="entry name" value="MPAB_Lcp_cat"/>
    <property type="match status" value="1"/>
</dbReference>
<evidence type="ECO:0000259" key="1">
    <source>
        <dbReference type="Pfam" id="PF09995"/>
    </source>
</evidence>
<comment type="caution">
    <text evidence="2">The sequence shown here is derived from an EMBL/GenBank/DDBJ whole genome shotgun (WGS) entry which is preliminary data.</text>
</comment>